<dbReference type="GO" id="GO:0003824">
    <property type="term" value="F:catalytic activity"/>
    <property type="evidence" value="ECO:0007669"/>
    <property type="project" value="InterPro"/>
</dbReference>
<sequence length="447" mass="50762">MRILLLIPPYIPSYFNAGHHLPLFQVATYIREKNPSWQVTALDGGTLNLTWHDLAKELAKGYNFIGLFNDFDAVDGFGRTVMYCREILPQVKMFTFGRLSKQVPDWFKQFGFEGIAFSGDYESSVESFLLNYGPNTGSIPGLIVKTPEGYLQGNAGHMLSPEEWILPDTLEIPYAAYDRMYKNDLNKFCGIPDRRELVIPVARGCPVGCEFCDVPSMQGKSERRLSVDRVIKYITDQQQIQPFDYISFYAPTFTLNRRWVKELCHKFIELKLPVKWKCVTTIYHLNEELIALMAQAGCIRISLGVETISVSQNLQLPRIKLNTEAKIQELLAIAKHNGIEINAFIILGLPGDTMEASIKTIEWLIAEGARVRPTVYTPYNELHEGSSLAEVGKYNRQIFHETPQSPMERLKGYSLLFANDKDRPTEVMKKIALQVTDEKDQISGGSL</sequence>
<dbReference type="Pfam" id="PF04055">
    <property type="entry name" value="Radical_SAM"/>
    <property type="match status" value="1"/>
</dbReference>
<dbReference type="PANTHER" id="PTHR43409:SF16">
    <property type="entry name" value="SLR0320 PROTEIN"/>
    <property type="match status" value="1"/>
</dbReference>
<dbReference type="SFLD" id="SFLDG01082">
    <property type="entry name" value="B12-binding_domain_containing"/>
    <property type="match status" value="1"/>
</dbReference>
<dbReference type="HOGENOM" id="CLU_637682_0_0_6"/>
<keyword evidence="3" id="KW-0479">Metal-binding</keyword>
<evidence type="ECO:0000256" key="4">
    <source>
        <dbReference type="ARBA" id="ARBA00023004"/>
    </source>
</evidence>
<evidence type="ECO:0000256" key="2">
    <source>
        <dbReference type="ARBA" id="ARBA00022691"/>
    </source>
</evidence>
<organism evidence="7 8">
    <name type="scientific">Xenorhabdus bovienii str. feltiae Moldova</name>
    <dbReference type="NCBI Taxonomy" id="1398200"/>
    <lineage>
        <taxon>Bacteria</taxon>
        <taxon>Pseudomonadati</taxon>
        <taxon>Pseudomonadota</taxon>
        <taxon>Gammaproteobacteria</taxon>
        <taxon>Enterobacterales</taxon>
        <taxon>Morganellaceae</taxon>
        <taxon>Xenorhabdus</taxon>
    </lineage>
</organism>
<keyword evidence="2" id="KW-0949">S-adenosyl-L-methionine</keyword>
<feature type="domain" description="Radical SAM core" evidence="6">
    <location>
        <begin position="191"/>
        <end position="414"/>
    </location>
</feature>
<dbReference type="GO" id="GO:0051536">
    <property type="term" value="F:iron-sulfur cluster binding"/>
    <property type="evidence" value="ECO:0007669"/>
    <property type="project" value="UniProtKB-KW"/>
</dbReference>
<evidence type="ECO:0000256" key="3">
    <source>
        <dbReference type="ARBA" id="ARBA00022723"/>
    </source>
</evidence>
<evidence type="ECO:0000256" key="5">
    <source>
        <dbReference type="ARBA" id="ARBA00023014"/>
    </source>
</evidence>
<dbReference type="SUPFAM" id="SSF102114">
    <property type="entry name" value="Radical SAM enzymes"/>
    <property type="match status" value="1"/>
</dbReference>
<dbReference type="Proteomes" id="UP000028487">
    <property type="component" value="Unassembled WGS sequence"/>
</dbReference>
<dbReference type="SMART" id="SM00729">
    <property type="entry name" value="Elp3"/>
    <property type="match status" value="1"/>
</dbReference>
<dbReference type="CDD" id="cd01335">
    <property type="entry name" value="Radical_SAM"/>
    <property type="match status" value="1"/>
</dbReference>
<dbReference type="InterPro" id="IPR051198">
    <property type="entry name" value="BchE-like"/>
</dbReference>
<dbReference type="InterPro" id="IPR007197">
    <property type="entry name" value="rSAM"/>
</dbReference>
<dbReference type="AlphaFoldDB" id="A0A077NN13"/>
<gene>
    <name evidence="7" type="ORF">XBFM1_1350034</name>
</gene>
<dbReference type="GO" id="GO:0046872">
    <property type="term" value="F:metal ion binding"/>
    <property type="evidence" value="ECO:0007669"/>
    <property type="project" value="UniProtKB-KW"/>
</dbReference>
<dbReference type="InterPro" id="IPR023404">
    <property type="entry name" value="rSAM_horseshoe"/>
</dbReference>
<dbReference type="InterPro" id="IPR006638">
    <property type="entry name" value="Elp3/MiaA/NifB-like_rSAM"/>
</dbReference>
<dbReference type="SFLD" id="SFLDS00029">
    <property type="entry name" value="Radical_SAM"/>
    <property type="match status" value="1"/>
</dbReference>
<comment type="cofactor">
    <cofactor evidence="1">
        <name>[4Fe-4S] cluster</name>
        <dbReference type="ChEBI" id="CHEBI:49883"/>
    </cofactor>
</comment>
<dbReference type="Gene3D" id="3.80.30.20">
    <property type="entry name" value="tm_1862 like domain"/>
    <property type="match status" value="1"/>
</dbReference>
<evidence type="ECO:0000256" key="1">
    <source>
        <dbReference type="ARBA" id="ARBA00001966"/>
    </source>
</evidence>
<accession>A0A077NN13</accession>
<dbReference type="GO" id="GO:0005829">
    <property type="term" value="C:cytosol"/>
    <property type="evidence" value="ECO:0007669"/>
    <property type="project" value="TreeGrafter"/>
</dbReference>
<reference evidence="7" key="1">
    <citation type="submission" date="2013-07" db="EMBL/GenBank/DDBJ databases">
        <title>Sub-species coevolution in mutualistic symbiosis.</title>
        <authorList>
            <person name="Murfin K."/>
            <person name="Klassen J."/>
            <person name="Lee M."/>
            <person name="Forst S."/>
            <person name="Stock P."/>
            <person name="Goodrich-Blair H."/>
        </authorList>
    </citation>
    <scope>NUCLEOTIDE SEQUENCE [LARGE SCALE GENOMIC DNA]</scope>
    <source>
        <strain evidence="7">Feltiae Moldova</strain>
    </source>
</reference>
<keyword evidence="4" id="KW-0408">Iron</keyword>
<dbReference type="PANTHER" id="PTHR43409">
    <property type="entry name" value="ANAEROBIC MAGNESIUM-PROTOPORPHYRIN IX MONOMETHYL ESTER CYCLASE-RELATED"/>
    <property type="match status" value="1"/>
</dbReference>
<dbReference type="RefSeq" id="WP_038223208.1">
    <property type="nucleotide sequence ID" value="NZ_CAWLWD010000119.1"/>
</dbReference>
<evidence type="ECO:0000313" key="8">
    <source>
        <dbReference type="Proteomes" id="UP000028487"/>
    </source>
</evidence>
<evidence type="ECO:0000259" key="6">
    <source>
        <dbReference type="PROSITE" id="PS51918"/>
    </source>
</evidence>
<keyword evidence="5" id="KW-0411">Iron-sulfur</keyword>
<name>A0A077NN13_XENBV</name>
<protein>
    <recommendedName>
        <fullName evidence="6">Radical SAM core domain-containing protein</fullName>
    </recommendedName>
</protein>
<comment type="caution">
    <text evidence="7">The sequence shown here is derived from an EMBL/GenBank/DDBJ whole genome shotgun (WGS) entry which is preliminary data.</text>
</comment>
<evidence type="ECO:0000313" key="7">
    <source>
        <dbReference type="EMBL" id="CDH00175.1"/>
    </source>
</evidence>
<dbReference type="InterPro" id="IPR058240">
    <property type="entry name" value="rSAM_sf"/>
</dbReference>
<proteinExistence type="predicted"/>
<dbReference type="EMBL" id="CBSV010000041">
    <property type="protein sequence ID" value="CDH00175.1"/>
    <property type="molecule type" value="Genomic_DNA"/>
</dbReference>
<dbReference type="PROSITE" id="PS51918">
    <property type="entry name" value="RADICAL_SAM"/>
    <property type="match status" value="1"/>
</dbReference>